<keyword evidence="3" id="KW-1185">Reference proteome</keyword>
<dbReference type="Pfam" id="PF06170">
    <property type="entry name" value="DUF983"/>
    <property type="match status" value="1"/>
</dbReference>
<dbReference type="RefSeq" id="WP_121101673.1">
    <property type="nucleotide sequence ID" value="NZ_RBII01000002.1"/>
</dbReference>
<proteinExistence type="predicted"/>
<organism evidence="2 3">
    <name type="scientific">Litorimonas taeanensis</name>
    <dbReference type="NCBI Taxonomy" id="568099"/>
    <lineage>
        <taxon>Bacteria</taxon>
        <taxon>Pseudomonadati</taxon>
        <taxon>Pseudomonadota</taxon>
        <taxon>Alphaproteobacteria</taxon>
        <taxon>Maricaulales</taxon>
        <taxon>Robiginitomaculaceae</taxon>
    </lineage>
</organism>
<evidence type="ECO:0000313" key="2">
    <source>
        <dbReference type="EMBL" id="RKQ69267.1"/>
    </source>
</evidence>
<feature type="transmembrane region" description="Helical" evidence="1">
    <location>
        <begin position="79"/>
        <end position="100"/>
    </location>
</feature>
<dbReference type="InterPro" id="IPR009325">
    <property type="entry name" value="DUF983"/>
</dbReference>
<reference evidence="2 3" key="1">
    <citation type="submission" date="2018-10" db="EMBL/GenBank/DDBJ databases">
        <title>Genomic Encyclopedia of Type Strains, Phase IV (KMG-IV): sequencing the most valuable type-strain genomes for metagenomic binning, comparative biology and taxonomic classification.</title>
        <authorList>
            <person name="Goeker M."/>
        </authorList>
    </citation>
    <scope>NUCLEOTIDE SEQUENCE [LARGE SCALE GENOMIC DNA]</scope>
    <source>
        <strain evidence="2 3">DSM 22008</strain>
    </source>
</reference>
<dbReference type="Proteomes" id="UP000282211">
    <property type="component" value="Unassembled WGS sequence"/>
</dbReference>
<keyword evidence="1" id="KW-1133">Transmembrane helix</keyword>
<feature type="transmembrane region" description="Helical" evidence="1">
    <location>
        <begin position="53"/>
        <end position="73"/>
    </location>
</feature>
<dbReference type="OrthoDB" id="9799456at2"/>
<keyword evidence="1" id="KW-0812">Transmembrane</keyword>
<evidence type="ECO:0000313" key="3">
    <source>
        <dbReference type="Proteomes" id="UP000282211"/>
    </source>
</evidence>
<dbReference type="AlphaFoldDB" id="A0A420WE24"/>
<sequence>MARRPPPVGSGLKGRCPECGEGLLFAGFLRFAHGCEACGADFRDEDAGDGPTVFVIFIVGIFIIPMALAFQLITNAPTWLTLVIWTPIIILVCLGLLRLLRGVMFNLAWTHKAREIRNNQIRQNQKQTPPQ</sequence>
<dbReference type="EMBL" id="RBII01000002">
    <property type="protein sequence ID" value="RKQ69267.1"/>
    <property type="molecule type" value="Genomic_DNA"/>
</dbReference>
<keyword evidence="1" id="KW-0472">Membrane</keyword>
<evidence type="ECO:0000256" key="1">
    <source>
        <dbReference type="SAM" id="Phobius"/>
    </source>
</evidence>
<gene>
    <name evidence="2" type="ORF">DES40_2066</name>
</gene>
<protein>
    <submittedName>
        <fullName evidence="2">Uncharacterized protein (DUF983 family)</fullName>
    </submittedName>
</protein>
<comment type="caution">
    <text evidence="2">The sequence shown here is derived from an EMBL/GenBank/DDBJ whole genome shotgun (WGS) entry which is preliminary data.</text>
</comment>
<accession>A0A420WE24</accession>
<name>A0A420WE24_9PROT</name>
<dbReference type="InParanoid" id="A0A420WE24"/>